<proteinExistence type="predicted"/>
<dbReference type="PANTHER" id="PTHR40267">
    <property type="entry name" value="BLR3294 PROTEIN"/>
    <property type="match status" value="1"/>
</dbReference>
<dbReference type="Pfam" id="PF17645">
    <property type="entry name" value="Amdase"/>
    <property type="match status" value="1"/>
</dbReference>
<feature type="compositionally biased region" description="Polar residues" evidence="1">
    <location>
        <begin position="1"/>
        <end position="13"/>
    </location>
</feature>
<keyword evidence="2" id="KW-0456">Lyase</keyword>
<dbReference type="OrthoDB" id="9816064at2"/>
<dbReference type="AlphaFoldDB" id="A0A1X7BUU2"/>
<dbReference type="GO" id="GO:0047436">
    <property type="term" value="F:arylmalonate decarboxylase activity"/>
    <property type="evidence" value="ECO:0007669"/>
    <property type="project" value="UniProtKB-EC"/>
</dbReference>
<gene>
    <name evidence="2" type="ORF">ROA7745_03199</name>
</gene>
<dbReference type="InterPro" id="IPR053714">
    <property type="entry name" value="Iso_Racemase_Enz_sf"/>
</dbReference>
<dbReference type="PIRSF" id="PIRSF015736">
    <property type="entry name" value="MI"/>
    <property type="match status" value="1"/>
</dbReference>
<dbReference type="EC" id="4.1.1.76" evidence="2"/>
<dbReference type="RefSeq" id="WP_085801301.1">
    <property type="nucleotide sequence ID" value="NZ_FWXB01000013.1"/>
</dbReference>
<dbReference type="InterPro" id="IPR026286">
    <property type="entry name" value="MaiA/AMDase"/>
</dbReference>
<name>A0A1X7BUU2_9RHOB</name>
<accession>A0A1X7BUU2</accession>
<reference evidence="2 3" key="1">
    <citation type="submission" date="2017-03" db="EMBL/GenBank/DDBJ databases">
        <authorList>
            <person name="Afonso C.L."/>
            <person name="Miller P.J."/>
            <person name="Scott M.A."/>
            <person name="Spackman E."/>
            <person name="Goraichik I."/>
            <person name="Dimitrov K.M."/>
            <person name="Suarez D.L."/>
            <person name="Swayne D.E."/>
        </authorList>
    </citation>
    <scope>NUCLEOTIDE SEQUENCE [LARGE SCALE GENOMIC DNA]</scope>
    <source>
        <strain evidence="2 3">CECT 7745</strain>
    </source>
</reference>
<sequence length="272" mass="29957">MFQPGQTVQSTPRTPEMDAGRHHRAKLGFILMSTDPSAESDFNDMAPEGVAVYVTRLKTDDHTTNETLSRHIDHMADAASRIQPEARPDVVSYSCTSGSIVIGEDRVMAEIRKGAPWAQPMCLVQGVLDALHELGAKKLVVGTPYLDEINTAEAEFLVKRGFDVLDIQGLNIASGWDMGLVTPAYWKKFALEIDHPDADVIFLSCGGVRTLEAVEEIEQATGKPVVTSNQAQMWSCLRRAGIMDQLEGYGQIFKHPGKHLREISDLKVPELT</sequence>
<dbReference type="EMBL" id="FWXB01000013">
    <property type="protein sequence ID" value="SMC13353.1"/>
    <property type="molecule type" value="Genomic_DNA"/>
</dbReference>
<evidence type="ECO:0000313" key="3">
    <source>
        <dbReference type="Proteomes" id="UP000193224"/>
    </source>
</evidence>
<evidence type="ECO:0000313" key="2">
    <source>
        <dbReference type="EMBL" id="SMC13353.1"/>
    </source>
</evidence>
<protein>
    <submittedName>
        <fullName evidence="2">Arylmalonate decarboxylase</fullName>
        <ecNumber evidence="2">4.1.1.76</ecNumber>
    </submittedName>
</protein>
<feature type="region of interest" description="Disordered" evidence="1">
    <location>
        <begin position="1"/>
        <end position="20"/>
    </location>
</feature>
<dbReference type="Gene3D" id="3.40.50.12500">
    <property type="match status" value="1"/>
</dbReference>
<keyword evidence="3" id="KW-1185">Reference proteome</keyword>
<evidence type="ECO:0000256" key="1">
    <source>
        <dbReference type="SAM" id="MobiDB-lite"/>
    </source>
</evidence>
<dbReference type="Proteomes" id="UP000193224">
    <property type="component" value="Unassembled WGS sequence"/>
</dbReference>
<dbReference type="PANTHER" id="PTHR40267:SF1">
    <property type="entry name" value="BLR3294 PROTEIN"/>
    <property type="match status" value="1"/>
</dbReference>
<organism evidence="2 3">
    <name type="scientific">Roseovarius aestuarii</name>
    <dbReference type="NCBI Taxonomy" id="475083"/>
    <lineage>
        <taxon>Bacteria</taxon>
        <taxon>Pseudomonadati</taxon>
        <taxon>Pseudomonadota</taxon>
        <taxon>Alphaproteobacteria</taxon>
        <taxon>Rhodobacterales</taxon>
        <taxon>Roseobacteraceae</taxon>
        <taxon>Roseovarius</taxon>
    </lineage>
</organism>